<gene>
    <name evidence="1" type="ORF">DJFAAGMI_01274</name>
</gene>
<evidence type="ECO:0008006" key="3">
    <source>
        <dbReference type="Google" id="ProtNLM"/>
    </source>
</evidence>
<dbReference type="RefSeq" id="WP_211456397.1">
    <property type="nucleotide sequence ID" value="NZ_JAANES010000001.1"/>
</dbReference>
<dbReference type="EMBL" id="JAANES010000001">
    <property type="protein sequence ID" value="MBS3018542.1"/>
    <property type="molecule type" value="Genomic_DNA"/>
</dbReference>
<comment type="caution">
    <text evidence="1">The sequence shown here is derived from an EMBL/GenBank/DDBJ whole genome shotgun (WGS) entry which is preliminary data.</text>
</comment>
<protein>
    <recommendedName>
        <fullName evidence="3">HK97 gp10 family phage protein</fullName>
    </recommendedName>
</protein>
<accession>A0ABS5LQD7</accession>
<sequence>MAKPRITHRLPQFAAQVQAKGVRGMTQALVLGASEASVLTPIDTSTLLNSQYRRVETEAHKVVGRVGYTAVYAEPVHDPEHQQRFRRPTAEKEFLVNGFERAEPHIRAVICGAIKT</sequence>
<keyword evidence="2" id="KW-1185">Reference proteome</keyword>
<reference evidence="1 2" key="1">
    <citation type="submission" date="2020-03" db="EMBL/GenBank/DDBJ databases">
        <title>The role of nitrogen metabolism on polyethylene biodegradation.</title>
        <authorList>
            <person name="Peixoto J."/>
            <person name="Vizzotto C.S."/>
            <person name="Ramos A."/>
            <person name="Alves G."/>
            <person name="Steindorff A."/>
            <person name="Kruger R."/>
        </authorList>
    </citation>
    <scope>NUCLEOTIDE SEQUENCE [LARGE SCALE GENOMIC DNA]</scope>
    <source>
        <strain evidence="1 2">PE63</strain>
    </source>
</reference>
<dbReference type="Proteomes" id="UP001647436">
    <property type="component" value="Unassembled WGS sequence"/>
</dbReference>
<name>A0ABS5LQD7_9BURK</name>
<organism evidence="1 2">
    <name type="scientific">Comamonas brasiliensis</name>
    <dbReference type="NCBI Taxonomy" id="1812482"/>
    <lineage>
        <taxon>Bacteria</taxon>
        <taxon>Pseudomonadati</taxon>
        <taxon>Pseudomonadota</taxon>
        <taxon>Betaproteobacteria</taxon>
        <taxon>Burkholderiales</taxon>
        <taxon>Comamonadaceae</taxon>
        <taxon>Comamonas</taxon>
    </lineage>
</organism>
<proteinExistence type="predicted"/>
<evidence type="ECO:0000313" key="1">
    <source>
        <dbReference type="EMBL" id="MBS3018542.1"/>
    </source>
</evidence>
<evidence type="ECO:0000313" key="2">
    <source>
        <dbReference type="Proteomes" id="UP001647436"/>
    </source>
</evidence>